<dbReference type="PROSITE" id="PS50059">
    <property type="entry name" value="FKBP_PPIASE"/>
    <property type="match status" value="1"/>
</dbReference>
<comment type="similarity">
    <text evidence="3 10">Belongs to the FKBP-type PPIase family.</text>
</comment>
<accession>A0A9X1MKH0</accession>
<comment type="catalytic activity">
    <reaction evidence="1 9 10">
        <text>[protein]-peptidylproline (omega=180) = [protein]-peptidylproline (omega=0)</text>
        <dbReference type="Rhea" id="RHEA:16237"/>
        <dbReference type="Rhea" id="RHEA-COMP:10747"/>
        <dbReference type="Rhea" id="RHEA-COMP:10748"/>
        <dbReference type="ChEBI" id="CHEBI:83833"/>
        <dbReference type="ChEBI" id="CHEBI:83834"/>
        <dbReference type="EC" id="5.2.1.8"/>
    </reaction>
</comment>
<comment type="subcellular location">
    <subcellularLocation>
        <location evidence="2">Cytoplasm</location>
    </subcellularLocation>
</comment>
<evidence type="ECO:0000256" key="1">
    <source>
        <dbReference type="ARBA" id="ARBA00000971"/>
    </source>
</evidence>
<evidence type="ECO:0000256" key="5">
    <source>
        <dbReference type="ARBA" id="ARBA00023110"/>
    </source>
</evidence>
<evidence type="ECO:0000256" key="10">
    <source>
        <dbReference type="RuleBase" id="RU003915"/>
    </source>
</evidence>
<protein>
    <recommendedName>
        <fullName evidence="10">Peptidyl-prolyl cis-trans isomerase</fullName>
        <ecNumber evidence="10">5.2.1.8</ecNumber>
    </recommendedName>
</protein>
<evidence type="ECO:0000256" key="8">
    <source>
        <dbReference type="ARBA" id="ARBA00037071"/>
    </source>
</evidence>
<evidence type="ECO:0000256" key="2">
    <source>
        <dbReference type="ARBA" id="ARBA00004496"/>
    </source>
</evidence>
<organism evidence="12 13">
    <name type="scientific">Blastopirellula sediminis</name>
    <dbReference type="NCBI Taxonomy" id="2894196"/>
    <lineage>
        <taxon>Bacteria</taxon>
        <taxon>Pseudomonadati</taxon>
        <taxon>Planctomycetota</taxon>
        <taxon>Planctomycetia</taxon>
        <taxon>Pirellulales</taxon>
        <taxon>Pirellulaceae</taxon>
        <taxon>Blastopirellula</taxon>
    </lineage>
</organism>
<gene>
    <name evidence="12" type="ORF">LOC68_04240</name>
</gene>
<evidence type="ECO:0000256" key="3">
    <source>
        <dbReference type="ARBA" id="ARBA00006577"/>
    </source>
</evidence>
<dbReference type="PANTHER" id="PTHR47861:SF3">
    <property type="entry name" value="FKBP-TYPE PEPTIDYL-PROLYL CIS-TRANS ISOMERASE SLYD"/>
    <property type="match status" value="1"/>
</dbReference>
<dbReference type="SUPFAM" id="SSF54534">
    <property type="entry name" value="FKBP-like"/>
    <property type="match status" value="1"/>
</dbReference>
<dbReference type="EC" id="5.2.1.8" evidence="10"/>
<dbReference type="Pfam" id="PF00254">
    <property type="entry name" value="FKBP_C"/>
    <property type="match status" value="1"/>
</dbReference>
<keyword evidence="13" id="KW-1185">Reference proteome</keyword>
<keyword evidence="6" id="KW-0143">Chaperone</keyword>
<evidence type="ECO:0000313" key="13">
    <source>
        <dbReference type="Proteomes" id="UP001139103"/>
    </source>
</evidence>
<dbReference type="PANTHER" id="PTHR47861">
    <property type="entry name" value="FKBP-TYPE PEPTIDYL-PROLYL CIS-TRANS ISOMERASE SLYD"/>
    <property type="match status" value="1"/>
</dbReference>
<keyword evidence="7 9" id="KW-0413">Isomerase</keyword>
<evidence type="ECO:0000256" key="6">
    <source>
        <dbReference type="ARBA" id="ARBA00023186"/>
    </source>
</evidence>
<reference evidence="12" key="1">
    <citation type="submission" date="2021-11" db="EMBL/GenBank/DDBJ databases">
        <title>Genome sequence.</title>
        <authorList>
            <person name="Sun Q."/>
        </authorList>
    </citation>
    <scope>NUCLEOTIDE SEQUENCE</scope>
    <source>
        <strain evidence="12">JC732</strain>
    </source>
</reference>
<dbReference type="InterPro" id="IPR046357">
    <property type="entry name" value="PPIase_dom_sf"/>
</dbReference>
<sequence length="155" mass="16785">MMNIGKNSVVTIDYTLKDDDGELIDTSSGGDPLVYLHGIGALIPGMESALEGKKTGDIFQIVVSPDQGYGEYDEDDVMEIELTAFEDPSQVQVGMELVLETEEDGEFAAVVTQVGDGVAIVDRNHPLAGMTLHFDVVVRDVREATPEEIDHGHVH</sequence>
<evidence type="ECO:0000256" key="4">
    <source>
        <dbReference type="ARBA" id="ARBA00022490"/>
    </source>
</evidence>
<keyword evidence="4" id="KW-0963">Cytoplasm</keyword>
<evidence type="ECO:0000256" key="9">
    <source>
        <dbReference type="PROSITE-ProRule" id="PRU00277"/>
    </source>
</evidence>
<dbReference type="GO" id="GO:0042026">
    <property type="term" value="P:protein refolding"/>
    <property type="evidence" value="ECO:0007669"/>
    <property type="project" value="UniProtKB-ARBA"/>
</dbReference>
<dbReference type="GO" id="GO:0003755">
    <property type="term" value="F:peptidyl-prolyl cis-trans isomerase activity"/>
    <property type="evidence" value="ECO:0007669"/>
    <property type="project" value="UniProtKB-UniRule"/>
</dbReference>
<evidence type="ECO:0000256" key="7">
    <source>
        <dbReference type="ARBA" id="ARBA00023235"/>
    </source>
</evidence>
<evidence type="ECO:0000259" key="11">
    <source>
        <dbReference type="PROSITE" id="PS50059"/>
    </source>
</evidence>
<dbReference type="Proteomes" id="UP001139103">
    <property type="component" value="Unassembled WGS sequence"/>
</dbReference>
<keyword evidence="5 9" id="KW-0697">Rotamase</keyword>
<dbReference type="Gene3D" id="3.10.50.40">
    <property type="match status" value="1"/>
</dbReference>
<evidence type="ECO:0000313" key="12">
    <source>
        <dbReference type="EMBL" id="MCC9627592.1"/>
    </source>
</evidence>
<name>A0A9X1MKH0_9BACT</name>
<proteinExistence type="inferred from homology"/>
<comment type="function">
    <text evidence="8">Also involved in hydrogenase metallocenter assembly, probably by participating in the nickel insertion step. This function in hydrogenase biosynthesis requires chaperone activity and the presence of the metal-binding domain, but not PPIase activity.</text>
</comment>
<comment type="caution">
    <text evidence="12">The sequence shown here is derived from an EMBL/GenBank/DDBJ whole genome shotgun (WGS) entry which is preliminary data.</text>
</comment>
<dbReference type="InterPro" id="IPR001179">
    <property type="entry name" value="PPIase_FKBP_dom"/>
</dbReference>
<feature type="domain" description="PPIase FKBP-type" evidence="11">
    <location>
        <begin position="7"/>
        <end position="102"/>
    </location>
</feature>
<dbReference type="EMBL" id="JAJKFT010000004">
    <property type="protein sequence ID" value="MCC9627592.1"/>
    <property type="molecule type" value="Genomic_DNA"/>
</dbReference>
<dbReference type="GO" id="GO:0005737">
    <property type="term" value="C:cytoplasm"/>
    <property type="evidence" value="ECO:0007669"/>
    <property type="project" value="UniProtKB-SubCell"/>
</dbReference>
<dbReference type="AlphaFoldDB" id="A0A9X1MKH0"/>